<dbReference type="Proteomes" id="UP000001861">
    <property type="component" value="Unassembled WGS sequence"/>
</dbReference>
<evidence type="ECO:0000313" key="2">
    <source>
        <dbReference type="EMBL" id="EFI26559.1"/>
    </source>
</evidence>
<reference evidence="2 3" key="1">
    <citation type="journal article" date="2010" name="Proc. Natl. Acad. Sci. U.S.A.">
        <title>Insights into evolution of multicellular fungi from the assembled chromosomes of the mushroom Coprinopsis cinerea (Coprinus cinereus).</title>
        <authorList>
            <person name="Stajich J.E."/>
            <person name="Wilke S.K."/>
            <person name="Ahren D."/>
            <person name="Au C.H."/>
            <person name="Birren B.W."/>
            <person name="Borodovsky M."/>
            <person name="Burns C."/>
            <person name="Canback B."/>
            <person name="Casselton L.A."/>
            <person name="Cheng C.K."/>
            <person name="Deng J."/>
            <person name="Dietrich F.S."/>
            <person name="Fargo D.C."/>
            <person name="Farman M.L."/>
            <person name="Gathman A.C."/>
            <person name="Goldberg J."/>
            <person name="Guigo R."/>
            <person name="Hoegger P.J."/>
            <person name="Hooker J.B."/>
            <person name="Huggins A."/>
            <person name="James T.Y."/>
            <person name="Kamada T."/>
            <person name="Kilaru S."/>
            <person name="Kodira C."/>
            <person name="Kues U."/>
            <person name="Kupfer D."/>
            <person name="Kwan H.S."/>
            <person name="Lomsadze A."/>
            <person name="Li W."/>
            <person name="Lilly W.W."/>
            <person name="Ma L.J."/>
            <person name="Mackey A.J."/>
            <person name="Manning G."/>
            <person name="Martin F."/>
            <person name="Muraguchi H."/>
            <person name="Natvig D.O."/>
            <person name="Palmerini H."/>
            <person name="Ramesh M.A."/>
            <person name="Rehmeyer C.J."/>
            <person name="Roe B.A."/>
            <person name="Shenoy N."/>
            <person name="Stanke M."/>
            <person name="Ter-Hovhannisyan V."/>
            <person name="Tunlid A."/>
            <person name="Velagapudi R."/>
            <person name="Vision T.J."/>
            <person name="Zeng Q."/>
            <person name="Zolan M.E."/>
            <person name="Pukkila P.J."/>
        </authorList>
    </citation>
    <scope>NUCLEOTIDE SEQUENCE [LARGE SCALE GENOMIC DNA]</scope>
    <source>
        <strain evidence="3">Okayama-7 / 130 / ATCC MYA-4618 / FGSC 9003</strain>
    </source>
</reference>
<feature type="transmembrane region" description="Helical" evidence="1">
    <location>
        <begin position="113"/>
        <end position="132"/>
    </location>
</feature>
<sequence length="148" mass="16309">MPPPDDTSSAYNFMDARPSMIKGIEHPKEVPGRPTGLLTSRRIRTLMGIDVTTMDDRLEMPAKRPRVEGSSTTMRSIDVICLWLVQDGRDIADNASLRSCGKRIKIGSLMRHLSLHLVLIISLFLGQPWLLALPLGLSLAAPGAQPRL</sequence>
<name>D6RR16_COPC7</name>
<dbReference type="KEGG" id="cci:CC1G_15773"/>
<organism evidence="2 3">
    <name type="scientific">Coprinopsis cinerea (strain Okayama-7 / 130 / ATCC MYA-4618 / FGSC 9003)</name>
    <name type="common">Inky cap fungus</name>
    <name type="synonym">Hormographiella aspergillata</name>
    <dbReference type="NCBI Taxonomy" id="240176"/>
    <lineage>
        <taxon>Eukaryota</taxon>
        <taxon>Fungi</taxon>
        <taxon>Dikarya</taxon>
        <taxon>Basidiomycota</taxon>
        <taxon>Agaricomycotina</taxon>
        <taxon>Agaricomycetes</taxon>
        <taxon>Agaricomycetidae</taxon>
        <taxon>Agaricales</taxon>
        <taxon>Agaricineae</taxon>
        <taxon>Psathyrellaceae</taxon>
        <taxon>Coprinopsis</taxon>
    </lineage>
</organism>
<dbReference type="VEuPathDB" id="FungiDB:CC1G_15773"/>
<protein>
    <submittedName>
        <fullName evidence="2">Uncharacterized protein</fullName>
    </submittedName>
</protein>
<dbReference type="AlphaFoldDB" id="D6RR16"/>
<evidence type="ECO:0000313" key="3">
    <source>
        <dbReference type="Proteomes" id="UP000001861"/>
    </source>
</evidence>
<gene>
    <name evidence="2" type="ORF">CC1G_15773</name>
</gene>
<keyword evidence="1" id="KW-0472">Membrane</keyword>
<keyword evidence="1" id="KW-1133">Transmembrane helix</keyword>
<accession>D6RR16</accession>
<dbReference type="HOGENOM" id="CLU_1758704_0_0_1"/>
<keyword evidence="3" id="KW-1185">Reference proteome</keyword>
<proteinExistence type="predicted"/>
<dbReference type="InParanoid" id="D6RR16"/>
<comment type="caution">
    <text evidence="2">The sequence shown here is derived from an EMBL/GenBank/DDBJ whole genome shotgun (WGS) entry which is preliminary data.</text>
</comment>
<evidence type="ECO:0000256" key="1">
    <source>
        <dbReference type="SAM" id="Phobius"/>
    </source>
</evidence>
<dbReference type="RefSeq" id="XP_002910053.1">
    <property type="nucleotide sequence ID" value="XM_002910007.1"/>
</dbReference>
<keyword evidence="1" id="KW-0812">Transmembrane</keyword>
<dbReference type="EMBL" id="AACS02000013">
    <property type="protein sequence ID" value="EFI26559.1"/>
    <property type="molecule type" value="Genomic_DNA"/>
</dbReference>
<dbReference type="GeneID" id="9379346"/>